<dbReference type="EMBL" id="UAWC01000008">
    <property type="protein sequence ID" value="SQB34374.1"/>
    <property type="molecule type" value="Genomic_DNA"/>
</dbReference>
<proteinExistence type="predicted"/>
<dbReference type="CDD" id="cd00009">
    <property type="entry name" value="AAA"/>
    <property type="match status" value="1"/>
</dbReference>
<sequence>MIKSYQEQVMNTYEKMRDAEVKSLAKRKNEISKKVPRIIEIDNQISKLSLELSLNILKNKQINLNNYISNMKNKITDLKIKKSELLVANGYTIDYLDLHYNCTKCQDTGFIGINRCSCYKLVLTKVLYENSELKHILKQNNFGNFNFEYFSPSKSPNEPESPRENIKNIMSISWNFIEKFDSSNENLLFYGNSGTGKSFLAHCIAKELIDNGHMVVYRTAVDLTNELREIRFNPNENKSLEDILINSDLLIIDDLGAEPLTEFSKVEFFNLLNRKLLKQKKMIVSTNFSIERLLKTYSERISSRLLGNFTLCKFFGEDIRVKINLERKGTI</sequence>
<evidence type="ECO:0000313" key="5">
    <source>
        <dbReference type="Proteomes" id="UP000250223"/>
    </source>
</evidence>
<dbReference type="AlphaFoldDB" id="A0A1G9GTZ7"/>
<dbReference type="Proteomes" id="UP000250223">
    <property type="component" value="Unassembled WGS sequence"/>
</dbReference>
<gene>
    <name evidence="3" type="primary">dnaC_3</name>
    <name evidence="3" type="ORF">NCTC13028_01278</name>
    <name evidence="2" type="ORF">SAMN05216497_10593</name>
</gene>
<dbReference type="PANTHER" id="PTHR30050">
    <property type="entry name" value="CHROMOSOMAL REPLICATION INITIATOR PROTEIN DNAA"/>
    <property type="match status" value="1"/>
</dbReference>
<reference evidence="2 4" key="1">
    <citation type="submission" date="2016-10" db="EMBL/GenBank/DDBJ databases">
        <authorList>
            <person name="Varghese N."/>
            <person name="Submissions S."/>
        </authorList>
    </citation>
    <scope>NUCLEOTIDE SEQUENCE [LARGE SCALE GENOMIC DNA]</scope>
    <source>
        <strain evidence="2 4">NLAE-zl-C224</strain>
    </source>
</reference>
<dbReference type="InterPro" id="IPR002611">
    <property type="entry name" value="IstB_ATP-bd"/>
</dbReference>
<dbReference type="GO" id="GO:0005524">
    <property type="term" value="F:ATP binding"/>
    <property type="evidence" value="ECO:0007669"/>
    <property type="project" value="InterPro"/>
</dbReference>
<name>A0A1G9GTZ7_CLOCO</name>
<dbReference type="SUPFAM" id="SSF52540">
    <property type="entry name" value="P-loop containing nucleoside triphosphate hydrolases"/>
    <property type="match status" value="1"/>
</dbReference>
<dbReference type="EMBL" id="FNGL01000005">
    <property type="protein sequence ID" value="SDL03743.1"/>
    <property type="molecule type" value="Genomic_DNA"/>
</dbReference>
<dbReference type="InterPro" id="IPR003593">
    <property type="entry name" value="AAA+_ATPase"/>
</dbReference>
<dbReference type="STRING" id="1494.SAMN05216497_10593"/>
<evidence type="ECO:0000313" key="3">
    <source>
        <dbReference type="EMBL" id="SQB34374.1"/>
    </source>
</evidence>
<dbReference type="RefSeq" id="WP_089864583.1">
    <property type="nucleotide sequence ID" value="NZ_CP173238.1"/>
</dbReference>
<accession>A0A1G9GTZ7</accession>
<dbReference type="Pfam" id="PF01695">
    <property type="entry name" value="IstB_IS21"/>
    <property type="match status" value="1"/>
</dbReference>
<reference evidence="3 5" key="2">
    <citation type="submission" date="2018-06" db="EMBL/GenBank/DDBJ databases">
        <authorList>
            <consortium name="Pathogen Informatics"/>
            <person name="Doyle S."/>
        </authorList>
    </citation>
    <scope>NUCLEOTIDE SEQUENCE [LARGE SCALE GENOMIC DNA]</scope>
    <source>
        <strain evidence="3 5">NCTC13028</strain>
    </source>
</reference>
<evidence type="ECO:0000259" key="1">
    <source>
        <dbReference type="SMART" id="SM00382"/>
    </source>
</evidence>
<dbReference type="NCBIfam" id="NF005304">
    <property type="entry name" value="PRK06835.1"/>
    <property type="match status" value="1"/>
</dbReference>
<dbReference type="PANTHER" id="PTHR30050:SF4">
    <property type="entry name" value="ATP-BINDING PROTEIN RV3427C IN INSERTION SEQUENCE-RELATED"/>
    <property type="match status" value="1"/>
</dbReference>
<evidence type="ECO:0000313" key="4">
    <source>
        <dbReference type="Proteomes" id="UP000198811"/>
    </source>
</evidence>
<dbReference type="Proteomes" id="UP000198811">
    <property type="component" value="Unassembled WGS sequence"/>
</dbReference>
<dbReference type="OrthoDB" id="9776217at2"/>
<evidence type="ECO:0000313" key="2">
    <source>
        <dbReference type="EMBL" id="SDL03743.1"/>
    </source>
</evidence>
<protein>
    <submittedName>
        <fullName evidence="3">DNA replication protein DnaC</fullName>
    </submittedName>
</protein>
<keyword evidence="4" id="KW-1185">Reference proteome</keyword>
<dbReference type="SMART" id="SM00382">
    <property type="entry name" value="AAA"/>
    <property type="match status" value="1"/>
</dbReference>
<dbReference type="GO" id="GO:0006260">
    <property type="term" value="P:DNA replication"/>
    <property type="evidence" value="ECO:0007669"/>
    <property type="project" value="TreeGrafter"/>
</dbReference>
<dbReference type="InterPro" id="IPR027417">
    <property type="entry name" value="P-loop_NTPase"/>
</dbReference>
<dbReference type="Gene3D" id="3.40.50.300">
    <property type="entry name" value="P-loop containing nucleotide triphosphate hydrolases"/>
    <property type="match status" value="1"/>
</dbReference>
<organism evidence="3 5">
    <name type="scientific">Clostridium cochlearium</name>
    <dbReference type="NCBI Taxonomy" id="1494"/>
    <lineage>
        <taxon>Bacteria</taxon>
        <taxon>Bacillati</taxon>
        <taxon>Bacillota</taxon>
        <taxon>Clostridia</taxon>
        <taxon>Eubacteriales</taxon>
        <taxon>Clostridiaceae</taxon>
        <taxon>Clostridium</taxon>
    </lineage>
</organism>
<feature type="domain" description="AAA+ ATPase" evidence="1">
    <location>
        <begin position="183"/>
        <end position="308"/>
    </location>
</feature>